<comment type="caution">
    <text evidence="1">The sequence shown here is derived from an EMBL/GenBank/DDBJ whole genome shotgun (WGS) entry which is preliminary data.</text>
</comment>
<dbReference type="EMBL" id="CAJNJQ010000267">
    <property type="protein sequence ID" value="CAE7066865.1"/>
    <property type="molecule type" value="Genomic_DNA"/>
</dbReference>
<gene>
    <name evidence="1" type="ORF">RDB_LOCUS12337</name>
</gene>
<dbReference type="AlphaFoldDB" id="A0A8H3HWT4"/>
<protein>
    <recommendedName>
        <fullName evidence="3">F-box domain-containing protein</fullName>
    </recommendedName>
</protein>
<accession>A0A8H3HWT4</accession>
<proteinExistence type="predicted"/>
<name>A0A8H3HWT4_9AGAM</name>
<organism evidence="1 2">
    <name type="scientific">Rhizoctonia solani</name>
    <dbReference type="NCBI Taxonomy" id="456999"/>
    <lineage>
        <taxon>Eukaryota</taxon>
        <taxon>Fungi</taxon>
        <taxon>Dikarya</taxon>
        <taxon>Basidiomycota</taxon>
        <taxon>Agaricomycotina</taxon>
        <taxon>Agaricomycetes</taxon>
        <taxon>Cantharellales</taxon>
        <taxon>Ceratobasidiaceae</taxon>
        <taxon>Rhizoctonia</taxon>
    </lineage>
</organism>
<evidence type="ECO:0000313" key="2">
    <source>
        <dbReference type="Proteomes" id="UP000663827"/>
    </source>
</evidence>
<evidence type="ECO:0000313" key="1">
    <source>
        <dbReference type="EMBL" id="CAE7066865.1"/>
    </source>
</evidence>
<sequence length="578" mass="65694">MNVSNYSPCPAINQWEKAGASLTSTLKNYSKLCQTLGHDSLSEGARPDDLATRISSALEVHAALSRELIGCTTALQKARNKLVSPFFKLPEEIISTIFIDVVYDFNDPNAPDFVPPSEDIWLLYRRLYQLVGVCTSWKYIAMEETKLWSMILFDQNHPTQRQVSLQRSGSSKLYLAAFNPSPTISRKLINILTEYGHRFYAINFEFNAGDNAVVRDLIATLVQGNTSSSLTELSIRAASAYYMTTRPPEPSDYIIPHDHPQSDSFKNILQNLTTFRTSGALIHWDNLAFSTRLVELWINKLVLGYDEKVIPFIQTLSSASNLRNLTIISVLTFHSSVSVPSMGTASAQHVQFPHLQSLFIQDIYFNTLRLLLPTIAPGSHRLTFFLSPKNLRFNRVEDVDSDDDELEDLADVDFTVLCKILEFIRIDTLIISGFNGFGVDVWLTGTMIYQLLKVIPTLKTLKLDYWIFNQDLWENIRPLWTIQDNSNETPVLALENLYLTAATIPDIQGFQEMVINQSLRRVVLGGAAHRVDRTVSSSGRFQEGSSLVKWLREHVKEVRVVHMIDRLDEVYSDSWRLW</sequence>
<evidence type="ECO:0008006" key="3">
    <source>
        <dbReference type="Google" id="ProtNLM"/>
    </source>
</evidence>
<dbReference type="Proteomes" id="UP000663827">
    <property type="component" value="Unassembled WGS sequence"/>
</dbReference>
<reference evidence="1" key="1">
    <citation type="submission" date="2021-01" db="EMBL/GenBank/DDBJ databases">
        <authorList>
            <person name="Kaushik A."/>
        </authorList>
    </citation>
    <scope>NUCLEOTIDE SEQUENCE</scope>
    <source>
        <strain evidence="1">AG5</strain>
    </source>
</reference>